<organism evidence="14 15">
    <name type="scientific">Diaphorina citri</name>
    <name type="common">Asian citrus psyllid</name>
    <dbReference type="NCBI Taxonomy" id="121845"/>
    <lineage>
        <taxon>Eukaryota</taxon>
        <taxon>Metazoa</taxon>
        <taxon>Ecdysozoa</taxon>
        <taxon>Arthropoda</taxon>
        <taxon>Hexapoda</taxon>
        <taxon>Insecta</taxon>
        <taxon>Pterygota</taxon>
        <taxon>Neoptera</taxon>
        <taxon>Paraneoptera</taxon>
        <taxon>Hemiptera</taxon>
        <taxon>Sternorrhyncha</taxon>
        <taxon>Psylloidea</taxon>
        <taxon>Psyllidae</taxon>
        <taxon>Diaphorininae</taxon>
        <taxon>Diaphorina</taxon>
    </lineage>
</organism>
<evidence type="ECO:0000256" key="12">
    <source>
        <dbReference type="ARBA" id="ARBA00045136"/>
    </source>
</evidence>
<keyword evidence="8" id="KW-0456">Lyase</keyword>
<evidence type="ECO:0000256" key="7">
    <source>
        <dbReference type="ARBA" id="ARBA00023209"/>
    </source>
</evidence>
<evidence type="ECO:0000256" key="6">
    <source>
        <dbReference type="ARBA" id="ARBA00023098"/>
    </source>
</evidence>
<evidence type="ECO:0000256" key="9">
    <source>
        <dbReference type="ARBA" id="ARBA00023264"/>
    </source>
</evidence>
<keyword evidence="7" id="KW-0594">Phospholipid biosynthesis</keyword>
<proteinExistence type="predicted"/>
<dbReference type="PANTHER" id="PTHR10067:SF6">
    <property type="entry name" value="PHOSPHATIDYLSERINE DECARBOXYLASE PROENZYME, MITOCHONDRIAL"/>
    <property type="match status" value="1"/>
</dbReference>
<dbReference type="STRING" id="121845.A0A3Q0J5B4"/>
<evidence type="ECO:0000256" key="4">
    <source>
        <dbReference type="ARBA" id="ARBA00022516"/>
    </source>
</evidence>
<dbReference type="KEGG" id="dci:103515071"/>
<evidence type="ECO:0000256" key="10">
    <source>
        <dbReference type="ARBA" id="ARBA00023317"/>
    </source>
</evidence>
<keyword evidence="9" id="KW-1208">Phospholipid metabolism</keyword>
<comment type="cofactor">
    <cofactor evidence="1">
        <name>pyruvate</name>
        <dbReference type="ChEBI" id="CHEBI:15361"/>
    </cofactor>
</comment>
<dbReference type="GeneID" id="103515071"/>
<dbReference type="EC" id="4.1.1.65" evidence="3"/>
<feature type="transmembrane region" description="Helical" evidence="13">
    <location>
        <begin position="20"/>
        <end position="39"/>
    </location>
</feature>
<dbReference type="InterPro" id="IPR003817">
    <property type="entry name" value="PS_Dcarbxylase"/>
</dbReference>
<dbReference type="GO" id="GO:0005739">
    <property type="term" value="C:mitochondrion"/>
    <property type="evidence" value="ECO:0007669"/>
    <property type="project" value="TreeGrafter"/>
</dbReference>
<keyword evidence="13" id="KW-0812">Transmembrane</keyword>
<keyword evidence="13" id="KW-1133">Transmembrane helix</keyword>
<evidence type="ECO:0000256" key="13">
    <source>
        <dbReference type="SAM" id="Phobius"/>
    </source>
</evidence>
<evidence type="ECO:0000256" key="8">
    <source>
        <dbReference type="ARBA" id="ARBA00023239"/>
    </source>
</evidence>
<keyword evidence="13" id="KW-0472">Membrane</keyword>
<keyword evidence="6" id="KW-0443">Lipid metabolism</keyword>
<evidence type="ECO:0000256" key="1">
    <source>
        <dbReference type="ARBA" id="ARBA00001928"/>
    </source>
</evidence>
<dbReference type="CTD" id="23761"/>
<accession>A0A3Q0J5B4</accession>
<dbReference type="GO" id="GO:0006646">
    <property type="term" value="P:phosphatidylethanolamine biosynthetic process"/>
    <property type="evidence" value="ECO:0007669"/>
    <property type="project" value="UniProtKB-UniPathway"/>
</dbReference>
<dbReference type="GO" id="GO:0004609">
    <property type="term" value="F:phosphatidylserine decarboxylase activity"/>
    <property type="evidence" value="ECO:0007669"/>
    <property type="project" value="UniProtKB-EC"/>
</dbReference>
<dbReference type="RefSeq" id="XP_026683679.1">
    <property type="nucleotide sequence ID" value="XM_026827878.1"/>
</dbReference>
<keyword evidence="5" id="KW-0210">Decarboxylase</keyword>
<sequence>MDASFNFAGNLWTWQWWNKFWRTWAPVPTLFGITIFIVWQYSRKLQHRYINDECSTASQLEIQCYRSIPLRFLSRSWGKLSQLQIPTPFRRFFYTTFSKTYGINLDEVSENLESYASLGEFFIRHLKQGVRPIALTDLVSPADGTVLNCGQVTSCCVEQVKGTTYLIRSFLGDNTWSLNTHTTANKSTNTSGLSSHVAFMTPAKDICQDYVASKIDLRQEYITPVTEKSDLLCQDYLSLLGQDILGVLESELHAYKCTNETGEKKDLEKHNFAKAKSKSYALELPVVPSLLDYYVKDIQCTNETGEKKDLEKHNFAKAKSKSYALELPVVPSLLDYYVKDILQSVYSSVSLLLYRGNLTMTLPSFQLNATSPLSSPLSGSSSPSKPPICTPSAEEEWAEYKKHLLRNPRDNELYQLIVYLAPGDYHRFHSPAKTNIQYRRHFQGDLLSVNPCVACWIPDLFVLNERAAYMGEWKHGFFSMVMVGATNVGSIKVHCDEVSTNMRVLNSI</sequence>
<evidence type="ECO:0000313" key="15">
    <source>
        <dbReference type="RefSeq" id="XP_026683679.1"/>
    </source>
</evidence>
<evidence type="ECO:0000256" key="3">
    <source>
        <dbReference type="ARBA" id="ARBA00012243"/>
    </source>
</evidence>
<evidence type="ECO:0000313" key="14">
    <source>
        <dbReference type="Proteomes" id="UP000079169"/>
    </source>
</evidence>
<keyword evidence="14" id="KW-1185">Reference proteome</keyword>
<dbReference type="Pfam" id="PF02666">
    <property type="entry name" value="PS_Dcarbxylase"/>
    <property type="match status" value="2"/>
</dbReference>
<comment type="pathway">
    <text evidence="11">Phospholipid metabolism; phosphatidylethanolamine biosynthesis.</text>
</comment>
<dbReference type="PANTHER" id="PTHR10067">
    <property type="entry name" value="PHOSPHATIDYLSERINE DECARBOXYLASE"/>
    <property type="match status" value="1"/>
</dbReference>
<protein>
    <recommendedName>
        <fullName evidence="3">phosphatidylserine decarboxylase</fullName>
        <ecNumber evidence="3">4.1.1.65</ecNumber>
    </recommendedName>
</protein>
<evidence type="ECO:0000256" key="5">
    <source>
        <dbReference type="ARBA" id="ARBA00022793"/>
    </source>
</evidence>
<evidence type="ECO:0000256" key="2">
    <source>
        <dbReference type="ARBA" id="ARBA00005189"/>
    </source>
</evidence>
<dbReference type="Proteomes" id="UP000079169">
    <property type="component" value="Unplaced"/>
</dbReference>
<dbReference type="PaxDb" id="121845-A0A3Q0J5B4"/>
<name>A0A3Q0J5B4_DIACI</name>
<dbReference type="InterPro" id="IPR033177">
    <property type="entry name" value="PSD-B"/>
</dbReference>
<dbReference type="AlphaFoldDB" id="A0A3Q0J5B4"/>
<dbReference type="NCBIfam" id="TIGR00163">
    <property type="entry name" value="PS_decarb"/>
    <property type="match status" value="1"/>
</dbReference>
<comment type="function">
    <text evidence="12">Catalyzes the formation of phosphatidylethanolamine (PtdEtn) from phosphatidylserine (PtdSer). Plays a central role in phospholipid metabolism and in the interorganelle trafficking of phosphatidylserine. May be involved in lipid droplet biogenesis at the endoplasmic reticulum membrane.</text>
</comment>
<reference evidence="15" key="1">
    <citation type="submission" date="2025-08" db="UniProtKB">
        <authorList>
            <consortium name="RefSeq"/>
        </authorList>
    </citation>
    <scope>IDENTIFICATION</scope>
</reference>
<dbReference type="UniPathway" id="UPA00558"/>
<keyword evidence="4" id="KW-0444">Lipid biosynthesis</keyword>
<gene>
    <name evidence="15" type="primary">LOC103515071</name>
</gene>
<keyword evidence="10" id="KW-0670">Pyruvate</keyword>
<evidence type="ECO:0000256" key="11">
    <source>
        <dbReference type="ARBA" id="ARBA00024326"/>
    </source>
</evidence>
<comment type="pathway">
    <text evidence="2">Lipid metabolism.</text>
</comment>